<gene>
    <name evidence="2" type="ORF">CDAUBV1_LOCUS693</name>
    <name evidence="3" type="ORF">CDAUBV1_LOCUS694</name>
</gene>
<organism evidence="3 4">
    <name type="scientific">Calicophoron daubneyi</name>
    <name type="common">Rumen fluke</name>
    <name type="synonym">Paramphistomum daubneyi</name>
    <dbReference type="NCBI Taxonomy" id="300641"/>
    <lineage>
        <taxon>Eukaryota</taxon>
        <taxon>Metazoa</taxon>
        <taxon>Spiralia</taxon>
        <taxon>Lophotrochozoa</taxon>
        <taxon>Platyhelminthes</taxon>
        <taxon>Trematoda</taxon>
        <taxon>Digenea</taxon>
        <taxon>Plagiorchiida</taxon>
        <taxon>Pronocephalata</taxon>
        <taxon>Paramphistomoidea</taxon>
        <taxon>Paramphistomidae</taxon>
        <taxon>Calicophoron</taxon>
    </lineage>
</organism>
<name>A0AAV2T0Z0_CALDB</name>
<dbReference type="EMBL" id="CAXLJL010000002">
    <property type="protein sequence ID" value="CAL5129676.1"/>
    <property type="molecule type" value="Genomic_DNA"/>
</dbReference>
<sequence>MSQISEPLLNHILNEPASIRLSIPTDCPRVFTRSTDNRGLQQFAVCPAGQEPGATYDFNWTALPVVRGEVAVSLGECRRGPTGTTEQPEGPIGERGFGRRAQHRAERQSEELRDSQCGNTTPLLHDKLKGALNVQLVVDGLS</sequence>
<dbReference type="Proteomes" id="UP001497525">
    <property type="component" value="Unassembled WGS sequence"/>
</dbReference>
<proteinExistence type="predicted"/>
<dbReference type="AlphaFoldDB" id="A0AAV2T0Z0"/>
<reference evidence="3" key="1">
    <citation type="submission" date="2024-06" db="EMBL/GenBank/DDBJ databases">
        <authorList>
            <person name="Liu X."/>
            <person name="Lenzi L."/>
            <person name="Haldenby T S."/>
            <person name="Uol C."/>
        </authorList>
    </citation>
    <scope>NUCLEOTIDE SEQUENCE</scope>
</reference>
<protein>
    <submittedName>
        <fullName evidence="3">Uncharacterized protein</fullName>
    </submittedName>
</protein>
<comment type="caution">
    <text evidence="3">The sequence shown here is derived from an EMBL/GenBank/DDBJ whole genome shotgun (WGS) entry which is preliminary data.</text>
</comment>
<dbReference type="EMBL" id="CAXLJL010000002">
    <property type="protein sequence ID" value="CAL5129675.1"/>
    <property type="molecule type" value="Genomic_DNA"/>
</dbReference>
<evidence type="ECO:0000313" key="4">
    <source>
        <dbReference type="Proteomes" id="UP001497525"/>
    </source>
</evidence>
<evidence type="ECO:0000313" key="2">
    <source>
        <dbReference type="EMBL" id="CAL5129675.1"/>
    </source>
</evidence>
<accession>A0AAV2T0Z0</accession>
<feature type="region of interest" description="Disordered" evidence="1">
    <location>
        <begin position="76"/>
        <end position="120"/>
    </location>
</feature>
<feature type="compositionally biased region" description="Basic and acidic residues" evidence="1">
    <location>
        <begin position="103"/>
        <end position="114"/>
    </location>
</feature>
<evidence type="ECO:0000313" key="3">
    <source>
        <dbReference type="EMBL" id="CAL5129676.1"/>
    </source>
</evidence>
<evidence type="ECO:0000256" key="1">
    <source>
        <dbReference type="SAM" id="MobiDB-lite"/>
    </source>
</evidence>